<dbReference type="RefSeq" id="WP_166097281.1">
    <property type="nucleotide sequence ID" value="NZ_JAADJT010000001.1"/>
</dbReference>
<keyword evidence="3" id="KW-1185">Reference proteome</keyword>
<evidence type="ECO:0000313" key="3">
    <source>
        <dbReference type="Proteomes" id="UP000666369"/>
    </source>
</evidence>
<dbReference type="GO" id="GO:0004497">
    <property type="term" value="F:monooxygenase activity"/>
    <property type="evidence" value="ECO:0007669"/>
    <property type="project" value="UniProtKB-KW"/>
</dbReference>
<dbReference type="InterPro" id="IPR011008">
    <property type="entry name" value="Dimeric_a/b-barrel"/>
</dbReference>
<dbReference type="Proteomes" id="UP000666369">
    <property type="component" value="Unassembled WGS sequence"/>
</dbReference>
<accession>A0ABX0FE61</accession>
<dbReference type="PANTHER" id="PTHR37811:SF2">
    <property type="entry name" value="ABM DOMAIN-CONTAINING PROTEIN"/>
    <property type="match status" value="1"/>
</dbReference>
<dbReference type="InterPro" id="IPR007138">
    <property type="entry name" value="ABM_dom"/>
</dbReference>
<dbReference type="PANTHER" id="PTHR37811">
    <property type="entry name" value="BLL5343 PROTEIN"/>
    <property type="match status" value="1"/>
</dbReference>
<dbReference type="InterPro" id="IPR052936">
    <property type="entry name" value="Jasmonate_Hydroxylase-like"/>
</dbReference>
<reference evidence="3" key="1">
    <citation type="submission" date="2023-07" db="EMBL/GenBank/DDBJ databases">
        <title>Duganella aceri sp. nov., isolated from tree sap.</title>
        <authorList>
            <person name="Kim I.S."/>
        </authorList>
    </citation>
    <scope>NUCLEOTIDE SEQUENCE [LARGE SCALE GENOMIC DNA]</scope>
    <source>
        <strain evidence="3">SAP-35</strain>
    </source>
</reference>
<comment type="caution">
    <text evidence="2">The sequence shown here is derived from an EMBL/GenBank/DDBJ whole genome shotgun (WGS) entry which is preliminary data.</text>
</comment>
<proteinExistence type="predicted"/>
<organism evidence="2 3">
    <name type="scientific">Duganella aceris</name>
    <dbReference type="NCBI Taxonomy" id="2703883"/>
    <lineage>
        <taxon>Bacteria</taxon>
        <taxon>Pseudomonadati</taxon>
        <taxon>Pseudomonadota</taxon>
        <taxon>Betaproteobacteria</taxon>
        <taxon>Burkholderiales</taxon>
        <taxon>Oxalobacteraceae</taxon>
        <taxon>Telluria group</taxon>
        <taxon>Duganella</taxon>
    </lineage>
</organism>
<keyword evidence="2" id="KW-0560">Oxidoreductase</keyword>
<evidence type="ECO:0000313" key="2">
    <source>
        <dbReference type="EMBL" id="NGZ82670.1"/>
    </source>
</evidence>
<protein>
    <submittedName>
        <fullName evidence="2">Antibiotic biosynthesis monooxygenase</fullName>
    </submittedName>
</protein>
<name>A0ABX0FE61_9BURK</name>
<gene>
    <name evidence="2" type="ORF">GW587_00130</name>
</gene>
<keyword evidence="2" id="KW-0503">Monooxygenase</keyword>
<dbReference type="Gene3D" id="3.30.70.100">
    <property type="match status" value="1"/>
</dbReference>
<evidence type="ECO:0000259" key="1">
    <source>
        <dbReference type="PROSITE" id="PS51725"/>
    </source>
</evidence>
<feature type="domain" description="ABM" evidence="1">
    <location>
        <begin position="2"/>
        <end position="90"/>
    </location>
</feature>
<dbReference type="Pfam" id="PF03992">
    <property type="entry name" value="ABM"/>
    <property type="match status" value="1"/>
</dbReference>
<dbReference type="SUPFAM" id="SSF54909">
    <property type="entry name" value="Dimeric alpha+beta barrel"/>
    <property type="match status" value="1"/>
</dbReference>
<dbReference type="EMBL" id="JAADJT010000001">
    <property type="protein sequence ID" value="NGZ82670.1"/>
    <property type="molecule type" value="Genomic_DNA"/>
</dbReference>
<sequence length="113" mass="12803">MIAVIFEVLPSAEGRTAYLEHAAHLKPMLERMDGFISVERFQSLSNPDKLLSLSFWRDEEAVRGWREHGEHRIAQADGRAGVFDDYRLRVAAVVRDYGMFERAETPPRGDGAG</sequence>
<dbReference type="PROSITE" id="PS51725">
    <property type="entry name" value="ABM"/>
    <property type="match status" value="1"/>
</dbReference>